<accession>A0AAN8XPM9</accession>
<proteinExistence type="inferred from homology"/>
<dbReference type="Gene3D" id="3.40.50.300">
    <property type="entry name" value="P-loop containing nucleotide triphosphate hydrolases"/>
    <property type="match status" value="2"/>
</dbReference>
<name>A0AAN8XPM9_POLSC</name>
<dbReference type="PANTHER" id="PTHR11783">
    <property type="entry name" value="SULFOTRANSFERASE SULT"/>
    <property type="match status" value="1"/>
</dbReference>
<dbReference type="AlphaFoldDB" id="A0AAN8XPM9"/>
<feature type="domain" description="Sulfotransferase" evidence="3">
    <location>
        <begin position="56"/>
        <end position="152"/>
    </location>
</feature>
<comment type="similarity">
    <text evidence="1">Belongs to the sulfotransferase 1 family.</text>
</comment>
<comment type="caution">
    <text evidence="4">The sequence shown here is derived from an EMBL/GenBank/DDBJ whole genome shotgun (WGS) entry which is preliminary data.</text>
</comment>
<evidence type="ECO:0000259" key="3">
    <source>
        <dbReference type="Pfam" id="PF00685"/>
    </source>
</evidence>
<dbReference type="Pfam" id="PF00685">
    <property type="entry name" value="Sulfotransfer_1"/>
    <property type="match status" value="2"/>
</dbReference>
<dbReference type="InterPro" id="IPR027417">
    <property type="entry name" value="P-loop_NTPase"/>
</dbReference>
<dbReference type="SUPFAM" id="SSF52540">
    <property type="entry name" value="P-loop containing nucleoside triphosphate hydrolases"/>
    <property type="match status" value="1"/>
</dbReference>
<dbReference type="InterPro" id="IPR000863">
    <property type="entry name" value="Sulfotransferase_dom"/>
</dbReference>
<dbReference type="GO" id="GO:0008146">
    <property type="term" value="F:sulfotransferase activity"/>
    <property type="evidence" value="ECO:0007669"/>
    <property type="project" value="InterPro"/>
</dbReference>
<keyword evidence="2" id="KW-0808">Transferase</keyword>
<organism evidence="4 5">
    <name type="scientific">Polyplax serrata</name>
    <name type="common">Common mouse louse</name>
    <dbReference type="NCBI Taxonomy" id="468196"/>
    <lineage>
        <taxon>Eukaryota</taxon>
        <taxon>Metazoa</taxon>
        <taxon>Ecdysozoa</taxon>
        <taxon>Arthropoda</taxon>
        <taxon>Hexapoda</taxon>
        <taxon>Insecta</taxon>
        <taxon>Pterygota</taxon>
        <taxon>Neoptera</taxon>
        <taxon>Paraneoptera</taxon>
        <taxon>Psocodea</taxon>
        <taxon>Troctomorpha</taxon>
        <taxon>Phthiraptera</taxon>
        <taxon>Anoplura</taxon>
        <taxon>Polyplacidae</taxon>
        <taxon>Polyplax</taxon>
    </lineage>
</organism>
<evidence type="ECO:0000313" key="5">
    <source>
        <dbReference type="Proteomes" id="UP001372834"/>
    </source>
</evidence>
<evidence type="ECO:0000313" key="4">
    <source>
        <dbReference type="EMBL" id="KAK6643766.1"/>
    </source>
</evidence>
<feature type="domain" description="Sulfotransferase" evidence="3">
    <location>
        <begin position="156"/>
        <end position="251"/>
    </location>
</feature>
<evidence type="ECO:0000256" key="2">
    <source>
        <dbReference type="ARBA" id="ARBA00022679"/>
    </source>
</evidence>
<gene>
    <name evidence="4" type="ORF">RUM43_000029</name>
</gene>
<evidence type="ECO:0000256" key="1">
    <source>
        <dbReference type="ARBA" id="ARBA00005771"/>
    </source>
</evidence>
<dbReference type="EMBL" id="JAWJWE010000001">
    <property type="protein sequence ID" value="KAK6643766.1"/>
    <property type="molecule type" value="Genomic_DNA"/>
</dbReference>
<dbReference type="Proteomes" id="UP001372834">
    <property type="component" value="Unassembled WGS sequence"/>
</dbReference>
<protein>
    <recommendedName>
        <fullName evidence="3">Sulfotransferase domain-containing protein</fullName>
    </recommendedName>
</protein>
<sequence length="264" mass="30924">MSDLKGEPIGGECGELLKKYFINDFRFGYKRYRGVTMPVSFEPYMDKIENLIVREDDIWVMSYPKTGTTWTQEMVWCLANNLNFEGAKELLPQRFPFLEHTCLFDYTQVLPRKPDLKFPAFAENSVDFINNLKSPRFIKTHLPWQLLPLTIRNGEKKPKDLPSVIWKTAHFLEKDITQEDVDVLSDHLSFNSMKNNPAVNYEAVIEINRNFNLIPADGEFMRKGTGGEWKDKMSPEMIEKFNKWTDENLTKRGMEILTEPLLRQ</sequence>
<reference evidence="4 5" key="1">
    <citation type="submission" date="2023-10" db="EMBL/GenBank/DDBJ databases">
        <title>Genomes of two closely related lineages of the louse Polyplax serrata with different host specificities.</title>
        <authorList>
            <person name="Martinu J."/>
            <person name="Tarabai H."/>
            <person name="Stefka J."/>
            <person name="Hypsa V."/>
        </authorList>
    </citation>
    <scope>NUCLEOTIDE SEQUENCE [LARGE SCALE GENOMIC DNA]</scope>
    <source>
        <strain evidence="4">HR10_N</strain>
    </source>
</reference>